<comment type="similarity">
    <text evidence="2 8">Belongs to the beta-class carbonic anhydrase family.</text>
</comment>
<evidence type="ECO:0000256" key="5">
    <source>
        <dbReference type="ARBA" id="ARBA00023239"/>
    </source>
</evidence>
<keyword evidence="7" id="KW-0479">Metal-binding</keyword>
<dbReference type="PANTHER" id="PTHR11002">
    <property type="entry name" value="CARBONIC ANHYDRASE"/>
    <property type="match status" value="1"/>
</dbReference>
<dbReference type="SUPFAM" id="SSF53056">
    <property type="entry name" value="beta-carbonic anhydrase, cab"/>
    <property type="match status" value="1"/>
</dbReference>
<dbReference type="InterPro" id="IPR036874">
    <property type="entry name" value="Carbonic_anhydrase_sf"/>
</dbReference>
<proteinExistence type="inferred from homology"/>
<dbReference type="OrthoDB" id="10248475at2759"/>
<dbReference type="PROSITE" id="PS00705">
    <property type="entry name" value="PROK_CO2_ANHYDRASE_2"/>
    <property type="match status" value="1"/>
</dbReference>
<evidence type="ECO:0000256" key="2">
    <source>
        <dbReference type="ARBA" id="ARBA00006217"/>
    </source>
</evidence>
<evidence type="ECO:0000313" key="9">
    <source>
        <dbReference type="EMBL" id="GER51528.1"/>
    </source>
</evidence>
<dbReference type="InterPro" id="IPR001765">
    <property type="entry name" value="Carbonic_anhydrase"/>
</dbReference>
<keyword evidence="5 8" id="KW-0456">Lyase</keyword>
<dbReference type="InterPro" id="IPR015892">
    <property type="entry name" value="Carbonic_anhydrase_CS"/>
</dbReference>
<dbReference type="EMBL" id="BKCP01009737">
    <property type="protein sequence ID" value="GER51528.1"/>
    <property type="molecule type" value="Genomic_DNA"/>
</dbReference>
<accession>A0A5A7R297</accession>
<keyword evidence="10" id="KW-1185">Reference proteome</keyword>
<gene>
    <name evidence="9" type="ORF">STAS_28924</name>
</gene>
<dbReference type="GO" id="GO:0004089">
    <property type="term" value="F:carbonate dehydratase activity"/>
    <property type="evidence" value="ECO:0007669"/>
    <property type="project" value="UniProtKB-UniRule"/>
</dbReference>
<dbReference type="Proteomes" id="UP000325081">
    <property type="component" value="Unassembled WGS sequence"/>
</dbReference>
<evidence type="ECO:0000256" key="1">
    <source>
        <dbReference type="ARBA" id="ARBA00002904"/>
    </source>
</evidence>
<evidence type="ECO:0000256" key="3">
    <source>
        <dbReference type="ARBA" id="ARBA00012925"/>
    </source>
</evidence>
<comment type="catalytic activity">
    <reaction evidence="6 8">
        <text>hydrogencarbonate + H(+) = CO2 + H2O</text>
        <dbReference type="Rhea" id="RHEA:10748"/>
        <dbReference type="ChEBI" id="CHEBI:15377"/>
        <dbReference type="ChEBI" id="CHEBI:15378"/>
        <dbReference type="ChEBI" id="CHEBI:16526"/>
        <dbReference type="ChEBI" id="CHEBI:17544"/>
        <dbReference type="EC" id="4.2.1.1"/>
    </reaction>
</comment>
<dbReference type="Gene3D" id="3.40.1050.10">
    <property type="entry name" value="Carbonic anhydrase"/>
    <property type="match status" value="1"/>
</dbReference>
<organism evidence="9 10">
    <name type="scientific">Striga asiatica</name>
    <name type="common">Asiatic witchweed</name>
    <name type="synonym">Buchnera asiatica</name>
    <dbReference type="NCBI Taxonomy" id="4170"/>
    <lineage>
        <taxon>Eukaryota</taxon>
        <taxon>Viridiplantae</taxon>
        <taxon>Streptophyta</taxon>
        <taxon>Embryophyta</taxon>
        <taxon>Tracheophyta</taxon>
        <taxon>Spermatophyta</taxon>
        <taxon>Magnoliopsida</taxon>
        <taxon>eudicotyledons</taxon>
        <taxon>Gunneridae</taxon>
        <taxon>Pentapetalae</taxon>
        <taxon>asterids</taxon>
        <taxon>lamiids</taxon>
        <taxon>Lamiales</taxon>
        <taxon>Orobanchaceae</taxon>
        <taxon>Buchnereae</taxon>
        <taxon>Striga</taxon>
    </lineage>
</organism>
<dbReference type="GO" id="GO:0015976">
    <property type="term" value="P:carbon utilization"/>
    <property type="evidence" value="ECO:0007669"/>
    <property type="project" value="InterPro"/>
</dbReference>
<reference evidence="10" key="1">
    <citation type="journal article" date="2019" name="Curr. Biol.">
        <title>Genome Sequence of Striga asiatica Provides Insight into the Evolution of Plant Parasitism.</title>
        <authorList>
            <person name="Yoshida S."/>
            <person name="Kim S."/>
            <person name="Wafula E.K."/>
            <person name="Tanskanen J."/>
            <person name="Kim Y.M."/>
            <person name="Honaas L."/>
            <person name="Yang Z."/>
            <person name="Spallek T."/>
            <person name="Conn C.E."/>
            <person name="Ichihashi Y."/>
            <person name="Cheong K."/>
            <person name="Cui S."/>
            <person name="Der J.P."/>
            <person name="Gundlach H."/>
            <person name="Jiao Y."/>
            <person name="Hori C."/>
            <person name="Ishida J.K."/>
            <person name="Kasahara H."/>
            <person name="Kiba T."/>
            <person name="Kim M.S."/>
            <person name="Koo N."/>
            <person name="Laohavisit A."/>
            <person name="Lee Y.H."/>
            <person name="Lumba S."/>
            <person name="McCourt P."/>
            <person name="Mortimer J.C."/>
            <person name="Mutuku J.M."/>
            <person name="Nomura T."/>
            <person name="Sasaki-Sekimoto Y."/>
            <person name="Seto Y."/>
            <person name="Wang Y."/>
            <person name="Wakatake T."/>
            <person name="Sakakibara H."/>
            <person name="Demura T."/>
            <person name="Yamaguchi S."/>
            <person name="Yoneyama K."/>
            <person name="Manabe R.I."/>
            <person name="Nelson D.C."/>
            <person name="Schulman A.H."/>
            <person name="Timko M.P."/>
            <person name="dePamphilis C.W."/>
            <person name="Choi D."/>
            <person name="Shirasu K."/>
        </authorList>
    </citation>
    <scope>NUCLEOTIDE SEQUENCE [LARGE SCALE GENOMIC DNA]</scope>
    <source>
        <strain evidence="10">cv. UVA1</strain>
    </source>
</reference>
<comment type="caution">
    <text evidence="9">The sequence shown here is derived from an EMBL/GenBank/DDBJ whole genome shotgun (WGS) entry which is preliminary data.</text>
</comment>
<protein>
    <recommendedName>
        <fullName evidence="3 8">Carbonic anhydrase</fullName>
        <ecNumber evidence="3 8">4.2.1.1</ecNumber>
    </recommendedName>
    <alternativeName>
        <fullName evidence="8">Carbonate dehydratase</fullName>
    </alternativeName>
</protein>
<dbReference type="PANTHER" id="PTHR11002:SF78">
    <property type="entry name" value="BETA CARBONIC ANHYDRASE 4"/>
    <property type="match status" value="1"/>
</dbReference>
<evidence type="ECO:0000256" key="7">
    <source>
        <dbReference type="PIRSR" id="PIRSR601765-1"/>
    </source>
</evidence>
<feature type="binding site" evidence="7">
    <location>
        <position position="131"/>
    </location>
    <ligand>
        <name>Zn(2+)</name>
        <dbReference type="ChEBI" id="CHEBI:29105"/>
    </ligand>
</feature>
<dbReference type="Pfam" id="PF00484">
    <property type="entry name" value="Pro_CA"/>
    <property type="match status" value="1"/>
</dbReference>
<keyword evidence="4 7" id="KW-0862">Zinc</keyword>
<evidence type="ECO:0000313" key="10">
    <source>
        <dbReference type="Proteomes" id="UP000325081"/>
    </source>
</evidence>
<evidence type="ECO:0000256" key="8">
    <source>
        <dbReference type="RuleBase" id="RU003956"/>
    </source>
</evidence>
<feature type="binding site" evidence="7">
    <location>
        <position position="134"/>
    </location>
    <ligand>
        <name>Zn(2+)</name>
        <dbReference type="ChEBI" id="CHEBI:29105"/>
    </ligand>
</feature>
<sequence>MAGKFKKCMALCCTRALVTEEIGKDTCEEAIAGLNKLLSEKTELKPVAAAKLRQLTAELAGPRGIPLTTDPVERIRTGFAHFKKEKYEKDPALYAKLAKGQSPEAKHSGTGAAIEFAVLHLKVKNILVIGHSCCGGIKGLMSITDDATNNSDFIEAWVKICKAAKAKVQNECSKVDLDKQCRQLEKEAVNVSLGNLLSYPFVREAVVKNTLSLKGAHYDFVKGTFDIWGLESQASPYLSLQ</sequence>
<dbReference type="AlphaFoldDB" id="A0A5A7R297"/>
<name>A0A5A7R297_STRAF</name>
<dbReference type="SMART" id="SM00947">
    <property type="entry name" value="Pro_CA"/>
    <property type="match status" value="1"/>
</dbReference>
<dbReference type="EC" id="4.2.1.1" evidence="3 8"/>
<evidence type="ECO:0000256" key="4">
    <source>
        <dbReference type="ARBA" id="ARBA00022833"/>
    </source>
</evidence>
<evidence type="ECO:0000256" key="6">
    <source>
        <dbReference type="ARBA" id="ARBA00048348"/>
    </source>
</evidence>
<comment type="function">
    <text evidence="1 8">Reversible hydration of carbon dioxide.</text>
</comment>
<dbReference type="GO" id="GO:0008270">
    <property type="term" value="F:zinc ion binding"/>
    <property type="evidence" value="ECO:0007669"/>
    <property type="project" value="UniProtKB-UniRule"/>
</dbReference>
<comment type="cofactor">
    <cofactor evidence="7">
        <name>Zn(2+)</name>
        <dbReference type="ChEBI" id="CHEBI:29105"/>
    </cofactor>
    <text evidence="7">Binds 1 zinc ion per subunit.</text>
</comment>